<reference evidence="2 3" key="1">
    <citation type="submission" date="2016-04" db="EMBL/GenBank/DDBJ databases">
        <title>Draft genome of an Enterococcus thailandicus strain isolated from bovine feces.</title>
        <authorList>
            <person name="Beukers A.G."/>
            <person name="Zaheer R."/>
            <person name="Goji N."/>
            <person name="Cook S.R."/>
            <person name="Amoako K."/>
            <person name="Chaves A.V."/>
            <person name="Ward M.P."/>
            <person name="Mcallister T.A."/>
        </authorList>
    </citation>
    <scope>NUCLEOTIDE SEQUENCE [LARGE SCALE GENOMIC DNA]</scope>
    <source>
        <strain evidence="2 3">F0711D 46</strain>
    </source>
</reference>
<dbReference type="GO" id="GO:0006950">
    <property type="term" value="P:response to stress"/>
    <property type="evidence" value="ECO:0007669"/>
    <property type="project" value="UniProtKB-ARBA"/>
</dbReference>
<dbReference type="RefSeq" id="WP_067481766.1">
    <property type="nucleotide sequence ID" value="NZ_LWMN01000010.1"/>
</dbReference>
<dbReference type="Pfam" id="PF10263">
    <property type="entry name" value="SprT-like"/>
    <property type="match status" value="1"/>
</dbReference>
<dbReference type="SMART" id="SM00731">
    <property type="entry name" value="SprT"/>
    <property type="match status" value="1"/>
</dbReference>
<comment type="caution">
    <text evidence="2">The sequence shown here is derived from an EMBL/GenBank/DDBJ whole genome shotgun (WGS) entry which is preliminary data.</text>
</comment>
<dbReference type="InterPro" id="IPR006640">
    <property type="entry name" value="SprT-like_domain"/>
</dbReference>
<dbReference type="NCBIfam" id="NF003339">
    <property type="entry name" value="PRK04351.1"/>
    <property type="match status" value="1"/>
</dbReference>
<proteinExistence type="predicted"/>
<evidence type="ECO:0000259" key="1">
    <source>
        <dbReference type="SMART" id="SM00731"/>
    </source>
</evidence>
<evidence type="ECO:0000313" key="3">
    <source>
        <dbReference type="Proteomes" id="UP000078516"/>
    </source>
</evidence>
<accession>A0A179ETZ8</accession>
<sequence>MTQEELQTLVEAISIEWFQRPFMHEAIFNARLKTTGGRYHLNDHHLDFNPTLFAQSDEQTIVGIIKHELCHYHLHLAGRGYRHRDSEFKQLLQQTGGLRYAPAVAKKASKIECYQCVRCQTMIYRKRKIDTKRFRCGRCRGKLAWQETKRPNDDND</sequence>
<dbReference type="EMBL" id="LWMN01000010">
    <property type="protein sequence ID" value="OAQ56263.1"/>
    <property type="molecule type" value="Genomic_DNA"/>
</dbReference>
<keyword evidence="3" id="KW-1185">Reference proteome</keyword>
<gene>
    <name evidence="2" type="ORF">A6E74_02300</name>
</gene>
<organism evidence="2 3">
    <name type="scientific">Enterococcus thailandicus</name>
    <dbReference type="NCBI Taxonomy" id="417368"/>
    <lineage>
        <taxon>Bacteria</taxon>
        <taxon>Bacillati</taxon>
        <taxon>Bacillota</taxon>
        <taxon>Bacilli</taxon>
        <taxon>Lactobacillales</taxon>
        <taxon>Enterococcaceae</taxon>
        <taxon>Enterococcus</taxon>
    </lineage>
</organism>
<protein>
    <submittedName>
        <fullName evidence="2">SprT family protein</fullName>
    </submittedName>
</protein>
<feature type="domain" description="SprT-like" evidence="1">
    <location>
        <begin position="4"/>
        <end position="146"/>
    </location>
</feature>
<name>A0A179ETZ8_ENTTH</name>
<dbReference type="Proteomes" id="UP000078516">
    <property type="component" value="Unassembled WGS sequence"/>
</dbReference>
<evidence type="ECO:0000313" key="2">
    <source>
        <dbReference type="EMBL" id="OAQ56263.1"/>
    </source>
</evidence>
<dbReference type="AlphaFoldDB" id="A0A179ETZ8"/>